<protein>
    <submittedName>
        <fullName evidence="2">Uncharacterized protein</fullName>
    </submittedName>
</protein>
<gene>
    <name evidence="2" type="ORF">JKP88DRAFT_346738</name>
</gene>
<accession>A0A835YU27</accession>
<reference evidence="2" key="1">
    <citation type="submission" date="2021-02" db="EMBL/GenBank/DDBJ databases">
        <title>First Annotated Genome of the Yellow-green Alga Tribonema minus.</title>
        <authorList>
            <person name="Mahan K.M."/>
        </authorList>
    </citation>
    <scope>NUCLEOTIDE SEQUENCE</scope>
    <source>
        <strain evidence="2">UTEX B ZZ1240</strain>
    </source>
</reference>
<proteinExistence type="predicted"/>
<organism evidence="2 3">
    <name type="scientific">Tribonema minus</name>
    <dbReference type="NCBI Taxonomy" id="303371"/>
    <lineage>
        <taxon>Eukaryota</taxon>
        <taxon>Sar</taxon>
        <taxon>Stramenopiles</taxon>
        <taxon>Ochrophyta</taxon>
        <taxon>PX clade</taxon>
        <taxon>Xanthophyceae</taxon>
        <taxon>Tribonematales</taxon>
        <taxon>Tribonemataceae</taxon>
        <taxon>Tribonema</taxon>
    </lineage>
</organism>
<comment type="caution">
    <text evidence="2">The sequence shown here is derived from an EMBL/GenBank/DDBJ whole genome shotgun (WGS) entry which is preliminary data.</text>
</comment>
<keyword evidence="1" id="KW-0732">Signal</keyword>
<dbReference type="Proteomes" id="UP000664859">
    <property type="component" value="Unassembled WGS sequence"/>
</dbReference>
<sequence>MCGGHPGTVTGLLFGPTLGNVPLILLRWAGYPGIGRYDGPHPEFPEDPFHDFIEPYKSMSRRGRYEPLLVHAGTQDDITVGEAKGMVKWVELYRSFNRANTERMETALHGALHEEVPLGVLLTPFILFLMVFNNEGHVNDNPGVVFNPPVKQAYGL</sequence>
<evidence type="ECO:0000256" key="1">
    <source>
        <dbReference type="SAM" id="SignalP"/>
    </source>
</evidence>
<feature type="chain" id="PRO_5032432123" evidence="1">
    <location>
        <begin position="20"/>
        <end position="156"/>
    </location>
</feature>
<feature type="signal peptide" evidence="1">
    <location>
        <begin position="1"/>
        <end position="19"/>
    </location>
</feature>
<dbReference type="AlphaFoldDB" id="A0A835YU27"/>
<evidence type="ECO:0000313" key="2">
    <source>
        <dbReference type="EMBL" id="KAG5181410.1"/>
    </source>
</evidence>
<dbReference type="EMBL" id="JAFCMP010000334">
    <property type="protein sequence ID" value="KAG5181410.1"/>
    <property type="molecule type" value="Genomic_DNA"/>
</dbReference>
<keyword evidence="3" id="KW-1185">Reference proteome</keyword>
<name>A0A835YU27_9STRA</name>
<evidence type="ECO:0000313" key="3">
    <source>
        <dbReference type="Proteomes" id="UP000664859"/>
    </source>
</evidence>